<gene>
    <name evidence="4" type="primary">infA</name>
    <name evidence="7" type="ORF">SAMN06295937_10862</name>
</gene>
<keyword evidence="4" id="KW-0699">rRNA-binding</keyword>
<dbReference type="GO" id="GO:0043022">
    <property type="term" value="F:ribosome binding"/>
    <property type="evidence" value="ECO:0007669"/>
    <property type="project" value="UniProtKB-UniRule"/>
</dbReference>
<proteinExistence type="inferred from homology"/>
<keyword evidence="2 4" id="KW-0396">Initiation factor</keyword>
<dbReference type="InterPro" id="IPR006196">
    <property type="entry name" value="RNA-binding_domain_S1_IF1"/>
</dbReference>
<comment type="subcellular location">
    <subcellularLocation>
        <location evidence="4">Cytoplasm</location>
    </subcellularLocation>
</comment>
<dbReference type="Gene3D" id="2.40.50.140">
    <property type="entry name" value="Nucleic acid-binding proteins"/>
    <property type="match status" value="1"/>
</dbReference>
<evidence type="ECO:0000256" key="5">
    <source>
        <dbReference type="NCBIfam" id="TIGR00008"/>
    </source>
</evidence>
<dbReference type="InterPro" id="IPR012340">
    <property type="entry name" value="NA-bd_OB-fold"/>
</dbReference>
<dbReference type="Pfam" id="PF01176">
    <property type="entry name" value="eIF-1a"/>
    <property type="match status" value="1"/>
</dbReference>
<dbReference type="RefSeq" id="WP_079640317.1">
    <property type="nucleotide sequence ID" value="NZ_FUYP01000086.1"/>
</dbReference>
<dbReference type="InterPro" id="IPR004368">
    <property type="entry name" value="TIF_IF1"/>
</dbReference>
<evidence type="ECO:0000256" key="1">
    <source>
        <dbReference type="ARBA" id="ARBA00010939"/>
    </source>
</evidence>
<dbReference type="GO" id="GO:0003743">
    <property type="term" value="F:translation initiation factor activity"/>
    <property type="evidence" value="ECO:0007669"/>
    <property type="project" value="UniProtKB-UniRule"/>
</dbReference>
<accession>A0A1T5GM65</accession>
<comment type="similarity">
    <text evidence="1 4">Belongs to the IF-1 family.</text>
</comment>
<dbReference type="Proteomes" id="UP000190044">
    <property type="component" value="Unassembled WGS sequence"/>
</dbReference>
<dbReference type="PANTHER" id="PTHR33370">
    <property type="entry name" value="TRANSLATION INITIATION FACTOR IF-1, CHLOROPLASTIC"/>
    <property type="match status" value="1"/>
</dbReference>
<sequence>MAKEEVLTFEGMIDEILPGGRFRVELENGHRLIAYTAGRMRRFRIRSVVGDAVRVEMTPYDLLWTPRRTHLWTPRRTQAIIWV</sequence>
<dbReference type="GO" id="GO:0019843">
    <property type="term" value="F:rRNA binding"/>
    <property type="evidence" value="ECO:0007669"/>
    <property type="project" value="UniProtKB-UniRule"/>
</dbReference>
<reference evidence="8" key="1">
    <citation type="submission" date="2017-02" db="EMBL/GenBank/DDBJ databases">
        <authorList>
            <person name="Varghese N."/>
            <person name="Submissions S."/>
        </authorList>
    </citation>
    <scope>NUCLEOTIDE SEQUENCE [LARGE SCALE GENOMIC DNA]</scope>
    <source>
        <strain evidence="8">R11H</strain>
    </source>
</reference>
<organism evidence="7 8">
    <name type="scientific">Sphingopyxis flava</name>
    <dbReference type="NCBI Taxonomy" id="1507287"/>
    <lineage>
        <taxon>Bacteria</taxon>
        <taxon>Pseudomonadati</taxon>
        <taxon>Pseudomonadota</taxon>
        <taxon>Alphaproteobacteria</taxon>
        <taxon>Sphingomonadales</taxon>
        <taxon>Sphingomonadaceae</taxon>
        <taxon>Sphingopyxis</taxon>
    </lineage>
</organism>
<evidence type="ECO:0000256" key="3">
    <source>
        <dbReference type="ARBA" id="ARBA00022917"/>
    </source>
</evidence>
<dbReference type="GO" id="GO:0005829">
    <property type="term" value="C:cytosol"/>
    <property type="evidence" value="ECO:0007669"/>
    <property type="project" value="TreeGrafter"/>
</dbReference>
<keyword evidence="3 4" id="KW-0648">Protein biosynthesis</keyword>
<evidence type="ECO:0000256" key="2">
    <source>
        <dbReference type="ARBA" id="ARBA00022540"/>
    </source>
</evidence>
<dbReference type="PROSITE" id="PS50832">
    <property type="entry name" value="S1_IF1_TYPE"/>
    <property type="match status" value="1"/>
</dbReference>
<dbReference type="AlphaFoldDB" id="A0A1T5GM65"/>
<dbReference type="NCBIfam" id="TIGR00008">
    <property type="entry name" value="infA"/>
    <property type="match status" value="1"/>
</dbReference>
<evidence type="ECO:0000259" key="6">
    <source>
        <dbReference type="PROSITE" id="PS50832"/>
    </source>
</evidence>
<dbReference type="PANTHER" id="PTHR33370:SF1">
    <property type="entry name" value="TRANSLATION INITIATION FACTOR IF-1, CHLOROPLASTIC"/>
    <property type="match status" value="1"/>
</dbReference>
<keyword evidence="4" id="KW-0694">RNA-binding</keyword>
<evidence type="ECO:0000313" key="8">
    <source>
        <dbReference type="Proteomes" id="UP000190044"/>
    </source>
</evidence>
<feature type="domain" description="S1-like" evidence="6">
    <location>
        <begin position="1"/>
        <end position="75"/>
    </location>
</feature>
<protein>
    <recommendedName>
        <fullName evidence="4 5">Translation initiation factor IF-1</fullName>
    </recommendedName>
</protein>
<comment type="function">
    <text evidence="4">One of the essential components for the initiation of protein synthesis. Stabilizes the binding of IF-2 and IF-3 on the 30S subunit to which N-formylmethionyl-tRNA(fMet) subsequently binds. Helps modulate mRNA selection, yielding the 30S pre-initiation complex (PIC). Upon addition of the 50S ribosomal subunit IF-1, IF-2 and IF-3 are released leaving the mature 70S translation initiation complex.</text>
</comment>
<dbReference type="OrthoDB" id="9803250at2"/>
<name>A0A1T5GM65_9SPHN</name>
<dbReference type="EMBL" id="FUYP01000086">
    <property type="protein sequence ID" value="SKC09430.1"/>
    <property type="molecule type" value="Genomic_DNA"/>
</dbReference>
<evidence type="ECO:0000313" key="7">
    <source>
        <dbReference type="EMBL" id="SKC09430.1"/>
    </source>
</evidence>
<keyword evidence="4" id="KW-0963">Cytoplasm</keyword>
<evidence type="ECO:0000256" key="4">
    <source>
        <dbReference type="HAMAP-Rule" id="MF_00075"/>
    </source>
</evidence>
<dbReference type="HAMAP" id="MF_00075">
    <property type="entry name" value="IF_1"/>
    <property type="match status" value="1"/>
</dbReference>
<comment type="subunit">
    <text evidence="4">Component of the 30S ribosomal translation pre-initiation complex which assembles on the 30S ribosome in the order IF-2 and IF-3, IF-1 and N-formylmethionyl-tRNA(fMet); mRNA recruitment can occur at any time during PIC assembly.</text>
</comment>
<keyword evidence="8" id="KW-1185">Reference proteome</keyword>
<dbReference type="SUPFAM" id="SSF50249">
    <property type="entry name" value="Nucleic acid-binding proteins"/>
    <property type="match status" value="1"/>
</dbReference>